<dbReference type="GeneID" id="38126703"/>
<dbReference type="EMBL" id="NKHU02000118">
    <property type="protein sequence ID" value="RHZ53913.1"/>
    <property type="molecule type" value="Genomic_DNA"/>
</dbReference>
<keyword evidence="3" id="KW-1185">Reference proteome</keyword>
<feature type="domain" description="2EXR" evidence="1">
    <location>
        <begin position="12"/>
        <end position="107"/>
    </location>
</feature>
<dbReference type="Pfam" id="PF20150">
    <property type="entry name" value="2EXR"/>
    <property type="match status" value="1"/>
</dbReference>
<evidence type="ECO:0000259" key="1">
    <source>
        <dbReference type="Pfam" id="PF20150"/>
    </source>
</evidence>
<accession>A0A397GXX2</accession>
<dbReference type="STRING" id="41047.A0A397GXX2"/>
<evidence type="ECO:0000313" key="2">
    <source>
        <dbReference type="EMBL" id="RHZ53913.1"/>
    </source>
</evidence>
<gene>
    <name evidence="2" type="ORF">CDV56_104729</name>
</gene>
<organism evidence="2 3">
    <name type="scientific">Aspergillus thermomutatus</name>
    <name type="common">Neosartorya pseudofischeri</name>
    <dbReference type="NCBI Taxonomy" id="41047"/>
    <lineage>
        <taxon>Eukaryota</taxon>
        <taxon>Fungi</taxon>
        <taxon>Dikarya</taxon>
        <taxon>Ascomycota</taxon>
        <taxon>Pezizomycotina</taxon>
        <taxon>Eurotiomycetes</taxon>
        <taxon>Eurotiomycetidae</taxon>
        <taxon>Eurotiales</taxon>
        <taxon>Aspergillaceae</taxon>
        <taxon>Aspergillus</taxon>
        <taxon>Aspergillus subgen. Fumigati</taxon>
    </lineage>
</organism>
<dbReference type="OrthoDB" id="3540486at2759"/>
<name>A0A397GXX2_ASPTH</name>
<dbReference type="RefSeq" id="XP_026613770.1">
    <property type="nucleotide sequence ID" value="XM_026758348.1"/>
</dbReference>
<dbReference type="InterPro" id="IPR045518">
    <property type="entry name" value="2EXR"/>
</dbReference>
<reference evidence="2" key="1">
    <citation type="submission" date="2018-08" db="EMBL/GenBank/DDBJ databases">
        <title>Draft genome sequence of azole-resistant Aspergillus thermomutatus (Neosartorya pseudofischeri) strain HMR AF 39, isolated from a human nasal aspirate.</title>
        <authorList>
            <person name="Parent-Michaud M."/>
            <person name="Dufresne P.J."/>
            <person name="Fournier E."/>
            <person name="Martineau C."/>
            <person name="Moreira S."/>
            <person name="Perkins V."/>
            <person name="De Repentigny L."/>
            <person name="Dufresne S.F."/>
        </authorList>
    </citation>
    <scope>NUCLEOTIDE SEQUENCE [LARGE SCALE GENOMIC DNA]</scope>
    <source>
        <strain evidence="2">HMR AF 39</strain>
    </source>
</reference>
<dbReference type="PANTHER" id="PTHR35910:SF1">
    <property type="entry name" value="2EXR DOMAIN-CONTAINING PROTEIN"/>
    <property type="match status" value="1"/>
</dbReference>
<dbReference type="VEuPathDB" id="FungiDB:CDV56_104729"/>
<comment type="caution">
    <text evidence="2">The sequence shown here is derived from an EMBL/GenBank/DDBJ whole genome shotgun (WGS) entry which is preliminary data.</text>
</comment>
<sequence>MGVAYKMNNNSFHSFSQLPLELRRLIWKHCLPHRIAEEDTPNFLLDGNECRQACWANRITHQNAQPPAIAFVTSESRQVALEQGRRLELEETTSLESIWVQPRRDVLHLNWTRLRYVVWGKSRRQK</sequence>
<protein>
    <recommendedName>
        <fullName evidence="1">2EXR domain-containing protein</fullName>
    </recommendedName>
</protein>
<dbReference type="PANTHER" id="PTHR35910">
    <property type="entry name" value="2EXR DOMAIN-CONTAINING PROTEIN"/>
    <property type="match status" value="1"/>
</dbReference>
<proteinExistence type="predicted"/>
<dbReference type="Proteomes" id="UP000215305">
    <property type="component" value="Unassembled WGS sequence"/>
</dbReference>
<dbReference type="AlphaFoldDB" id="A0A397GXX2"/>
<evidence type="ECO:0000313" key="3">
    <source>
        <dbReference type="Proteomes" id="UP000215305"/>
    </source>
</evidence>